<dbReference type="InterPro" id="IPR028259">
    <property type="entry name" value="AP2-like_int_N"/>
</dbReference>
<dbReference type="Pfam" id="PF14657">
    <property type="entry name" value="Arm-DNA-bind_4"/>
    <property type="match status" value="1"/>
</dbReference>
<reference evidence="8 9" key="1">
    <citation type="submission" date="2023-03" db="EMBL/GenBank/DDBJ databases">
        <title>Draft genome sequence of the bacteria which degrade cell wall of Tricholomamatutake.</title>
        <authorList>
            <person name="Konishi Y."/>
            <person name="Fukuta Y."/>
            <person name="Shirasaka N."/>
        </authorList>
    </citation>
    <scope>NUCLEOTIDE SEQUENCE [LARGE SCALE GENOMIC DNA]</scope>
    <source>
        <strain evidence="9">mu1</strain>
    </source>
</reference>
<accession>A0ABQ6GCG2</accession>
<dbReference type="InterPro" id="IPR044068">
    <property type="entry name" value="CB"/>
</dbReference>
<comment type="caution">
    <text evidence="8">The sequence shown here is derived from an EMBL/GenBank/DDBJ whole genome shotgun (WGS) entry which is preliminary data.</text>
</comment>
<proteinExistence type="inferred from homology"/>
<evidence type="ECO:0000256" key="4">
    <source>
        <dbReference type="ARBA" id="ARBA00023172"/>
    </source>
</evidence>
<dbReference type="PROSITE" id="PS51900">
    <property type="entry name" value="CB"/>
    <property type="match status" value="1"/>
</dbReference>
<dbReference type="PROSITE" id="PS51898">
    <property type="entry name" value="TYR_RECOMBINASE"/>
    <property type="match status" value="1"/>
</dbReference>
<dbReference type="InterPro" id="IPR004107">
    <property type="entry name" value="Integrase_SAM-like_N"/>
</dbReference>
<feature type="domain" description="Tyr recombinase" evidence="6">
    <location>
        <begin position="167"/>
        <end position="363"/>
    </location>
</feature>
<dbReference type="Gene3D" id="1.10.150.130">
    <property type="match status" value="1"/>
</dbReference>
<sequence>MAGSIKKDGNSWYFVLDLGKDQLTGKRIQKKKRGFKTKKEAQAALVETLNELNKGTYIPQVKTLYKDYLNEWFTDKKTKIQPSTYSTYKWLIDKYIIEYLGNIELSKLTPMILQRFYNELSNAGNIVPENIQKIHSLINNSLKRAERWGLLNRNVAALVDRPKSVKKEIEVWSLEEAKQFLKVALEDRLYIAFLLAVTTGMRQAEILGLRWKDVNFEDSSISVIQTLSHDGKTLKIGTKTKSGMRKVHLPLESIQHLMKHKRIVERERSQNGPLYENNDLIVCTSFGTPIIPRNLMRTFYRLIKTADVKKIRFHDIRHTHATLLLMQGVNPKIVAERLGHSDIRMTLDTYSHLLPSMQQETASKFGAMLFNN</sequence>
<keyword evidence="2" id="KW-0229">DNA integration</keyword>
<protein>
    <submittedName>
        <fullName evidence="8">Site-specific integrase</fullName>
    </submittedName>
</protein>
<dbReference type="SUPFAM" id="SSF56349">
    <property type="entry name" value="DNA breaking-rejoining enzymes"/>
    <property type="match status" value="1"/>
</dbReference>
<gene>
    <name evidence="8" type="ORF">MU1_26670</name>
</gene>
<dbReference type="Gene3D" id="1.10.443.10">
    <property type="entry name" value="Intergrase catalytic core"/>
    <property type="match status" value="1"/>
</dbReference>
<dbReference type="EMBL" id="BSSQ01000011">
    <property type="protein sequence ID" value="GLX68322.1"/>
    <property type="molecule type" value="Genomic_DNA"/>
</dbReference>
<dbReference type="InterPro" id="IPR011010">
    <property type="entry name" value="DNA_brk_join_enz"/>
</dbReference>
<dbReference type="InterPro" id="IPR013762">
    <property type="entry name" value="Integrase-like_cat_sf"/>
</dbReference>
<evidence type="ECO:0000256" key="1">
    <source>
        <dbReference type="ARBA" id="ARBA00008857"/>
    </source>
</evidence>
<organism evidence="8 9">
    <name type="scientific">Paenibacillus glycanilyticus</name>
    <dbReference type="NCBI Taxonomy" id="126569"/>
    <lineage>
        <taxon>Bacteria</taxon>
        <taxon>Bacillati</taxon>
        <taxon>Bacillota</taxon>
        <taxon>Bacilli</taxon>
        <taxon>Bacillales</taxon>
        <taxon>Paenibacillaceae</taxon>
        <taxon>Paenibacillus</taxon>
    </lineage>
</organism>
<evidence type="ECO:0000259" key="7">
    <source>
        <dbReference type="PROSITE" id="PS51900"/>
    </source>
</evidence>
<dbReference type="InterPro" id="IPR002104">
    <property type="entry name" value="Integrase_catalytic"/>
</dbReference>
<dbReference type="InterPro" id="IPR010998">
    <property type="entry name" value="Integrase_recombinase_N"/>
</dbReference>
<keyword evidence="9" id="KW-1185">Reference proteome</keyword>
<feature type="domain" description="Core-binding (CB)" evidence="7">
    <location>
        <begin position="59"/>
        <end position="146"/>
    </location>
</feature>
<keyword evidence="4" id="KW-0233">DNA recombination</keyword>
<dbReference type="PANTHER" id="PTHR30349">
    <property type="entry name" value="PHAGE INTEGRASE-RELATED"/>
    <property type="match status" value="1"/>
</dbReference>
<name>A0ABQ6GCG2_9BACL</name>
<evidence type="ECO:0000256" key="5">
    <source>
        <dbReference type="PROSITE-ProRule" id="PRU01248"/>
    </source>
</evidence>
<evidence type="ECO:0000256" key="2">
    <source>
        <dbReference type="ARBA" id="ARBA00022908"/>
    </source>
</evidence>
<dbReference type="Proteomes" id="UP001157114">
    <property type="component" value="Unassembled WGS sequence"/>
</dbReference>
<keyword evidence="3 5" id="KW-0238">DNA-binding</keyword>
<evidence type="ECO:0000259" key="6">
    <source>
        <dbReference type="PROSITE" id="PS51898"/>
    </source>
</evidence>
<dbReference type="PANTHER" id="PTHR30349:SF64">
    <property type="entry name" value="PROPHAGE INTEGRASE INTD-RELATED"/>
    <property type="match status" value="1"/>
</dbReference>
<evidence type="ECO:0000313" key="8">
    <source>
        <dbReference type="EMBL" id="GLX68322.1"/>
    </source>
</evidence>
<evidence type="ECO:0000313" key="9">
    <source>
        <dbReference type="Proteomes" id="UP001157114"/>
    </source>
</evidence>
<evidence type="ECO:0000256" key="3">
    <source>
        <dbReference type="ARBA" id="ARBA00023125"/>
    </source>
</evidence>
<dbReference type="InterPro" id="IPR050090">
    <property type="entry name" value="Tyrosine_recombinase_XerCD"/>
</dbReference>
<comment type="similarity">
    <text evidence="1">Belongs to the 'phage' integrase family.</text>
</comment>
<dbReference type="Pfam" id="PF00589">
    <property type="entry name" value="Phage_integrase"/>
    <property type="match status" value="1"/>
</dbReference>
<dbReference type="CDD" id="cd01189">
    <property type="entry name" value="INT_ICEBs1_C_like"/>
    <property type="match status" value="1"/>
</dbReference>
<dbReference type="Pfam" id="PF14659">
    <property type="entry name" value="Phage_int_SAM_3"/>
    <property type="match status" value="1"/>
</dbReference>
<dbReference type="RefSeq" id="WP_284239064.1">
    <property type="nucleotide sequence ID" value="NZ_BSSQ01000011.1"/>
</dbReference>